<protein>
    <submittedName>
        <fullName evidence="2">Uncharacterized protein</fullName>
    </submittedName>
</protein>
<evidence type="ECO:0000313" key="3">
    <source>
        <dbReference type="Proteomes" id="UP000693970"/>
    </source>
</evidence>
<dbReference type="EMBL" id="JAGRRH010000015">
    <property type="protein sequence ID" value="KAG7355380.1"/>
    <property type="molecule type" value="Genomic_DNA"/>
</dbReference>
<proteinExistence type="predicted"/>
<gene>
    <name evidence="2" type="ORF">IV203_000066</name>
</gene>
<reference evidence="2" key="2">
    <citation type="submission" date="2021-04" db="EMBL/GenBank/DDBJ databases">
        <authorList>
            <person name="Podell S."/>
        </authorList>
    </citation>
    <scope>NUCLEOTIDE SEQUENCE</scope>
    <source>
        <strain evidence="2">Hildebrandi</strain>
    </source>
</reference>
<sequence length="159" mass="18275">MKFVHGWTAVNSTQQQQEQQEQPKRFFNSAGMGGMAMDLSGRRLIPKLLRLPIPGSVLVLDKDTLRKNLNTAVLQMRNKQFMGRHPTTTNSLDHGQSFWNGRCYHHLFDSFSLERLHIHVPLAVIPPPNLIQSWQFLYDCSCCKTTLGDGSCNFHVFRY</sequence>
<dbReference type="Proteomes" id="UP000693970">
    <property type="component" value="Unassembled WGS sequence"/>
</dbReference>
<feature type="region of interest" description="Disordered" evidence="1">
    <location>
        <begin position="1"/>
        <end position="22"/>
    </location>
</feature>
<reference evidence="2" key="1">
    <citation type="journal article" date="2021" name="Sci. Rep.">
        <title>Diploid genomic architecture of Nitzschia inconspicua, an elite biomass production diatom.</title>
        <authorList>
            <person name="Oliver A."/>
            <person name="Podell S."/>
            <person name="Pinowska A."/>
            <person name="Traller J.C."/>
            <person name="Smith S.R."/>
            <person name="McClure R."/>
            <person name="Beliaev A."/>
            <person name="Bohutskyi P."/>
            <person name="Hill E.A."/>
            <person name="Rabines A."/>
            <person name="Zheng H."/>
            <person name="Allen L.Z."/>
            <person name="Kuo A."/>
            <person name="Grigoriev I.V."/>
            <person name="Allen A.E."/>
            <person name="Hazlebeck D."/>
            <person name="Allen E.E."/>
        </authorList>
    </citation>
    <scope>NUCLEOTIDE SEQUENCE</scope>
    <source>
        <strain evidence="2">Hildebrandi</strain>
    </source>
</reference>
<accession>A0A9K3L5U2</accession>
<comment type="caution">
    <text evidence="2">The sequence shown here is derived from an EMBL/GenBank/DDBJ whole genome shotgun (WGS) entry which is preliminary data.</text>
</comment>
<organism evidence="2 3">
    <name type="scientific">Nitzschia inconspicua</name>
    <dbReference type="NCBI Taxonomy" id="303405"/>
    <lineage>
        <taxon>Eukaryota</taxon>
        <taxon>Sar</taxon>
        <taxon>Stramenopiles</taxon>
        <taxon>Ochrophyta</taxon>
        <taxon>Bacillariophyta</taxon>
        <taxon>Bacillariophyceae</taxon>
        <taxon>Bacillariophycidae</taxon>
        <taxon>Bacillariales</taxon>
        <taxon>Bacillariaceae</taxon>
        <taxon>Nitzschia</taxon>
    </lineage>
</organism>
<name>A0A9K3L5U2_9STRA</name>
<dbReference type="AlphaFoldDB" id="A0A9K3L5U2"/>
<keyword evidence="3" id="KW-1185">Reference proteome</keyword>
<evidence type="ECO:0000313" key="2">
    <source>
        <dbReference type="EMBL" id="KAG7355380.1"/>
    </source>
</evidence>
<evidence type="ECO:0000256" key="1">
    <source>
        <dbReference type="SAM" id="MobiDB-lite"/>
    </source>
</evidence>